<evidence type="ECO:0000313" key="3">
    <source>
        <dbReference type="Proteomes" id="UP001562357"/>
    </source>
</evidence>
<evidence type="ECO:0000313" key="2">
    <source>
        <dbReference type="EMBL" id="GAB0136415.1"/>
    </source>
</evidence>
<accession>A0ABQ0CSJ7</accession>
<reference evidence="3" key="1">
    <citation type="submission" date="2024-06" db="EMBL/GenBank/DDBJ databases">
        <title>Draft Genome Sequences of Epichloe bromicola Strains Isolated from Elymus ciliaris.</title>
        <authorList>
            <consortium name="Epichloe bromicola genome sequencing consortium"/>
            <person name="Miura A."/>
            <person name="Imano S."/>
            <person name="Ashida A."/>
            <person name="Sato I."/>
            <person name="Chiba S."/>
            <person name="Tanaka A."/>
            <person name="Camagna M."/>
            <person name="Takemoto D."/>
        </authorList>
    </citation>
    <scope>NUCLEOTIDE SEQUENCE [LARGE SCALE GENOMIC DNA]</scope>
    <source>
        <strain evidence="3">DP</strain>
    </source>
</reference>
<dbReference type="EMBL" id="BAAFGZ010000191">
    <property type="protein sequence ID" value="GAB0136415.1"/>
    <property type="molecule type" value="Genomic_DNA"/>
</dbReference>
<keyword evidence="3" id="KW-1185">Reference proteome</keyword>
<comment type="caution">
    <text evidence="2">The sequence shown here is derived from an EMBL/GenBank/DDBJ whole genome shotgun (WGS) entry which is preliminary data.</text>
</comment>
<sequence length="78" mass="8270">MAESPSPERQSGKQLHETPGDGDGFGTSKVGNKNQENNKSDAKGLESLESNPKGPLDDELKKKFTKGEGNSVGAKVQK</sequence>
<gene>
    <name evidence="2" type="primary">g4716</name>
    <name evidence="2" type="ORF">EsDP_00004716</name>
</gene>
<feature type="compositionally biased region" description="Basic and acidic residues" evidence="1">
    <location>
        <begin position="36"/>
        <end position="46"/>
    </location>
</feature>
<feature type="compositionally biased region" description="Basic and acidic residues" evidence="1">
    <location>
        <begin position="55"/>
        <end position="66"/>
    </location>
</feature>
<feature type="compositionally biased region" description="Basic and acidic residues" evidence="1">
    <location>
        <begin position="10"/>
        <end position="19"/>
    </location>
</feature>
<evidence type="ECO:0000256" key="1">
    <source>
        <dbReference type="SAM" id="MobiDB-lite"/>
    </source>
</evidence>
<name>A0ABQ0CSJ7_9HYPO</name>
<dbReference type="Proteomes" id="UP001562357">
    <property type="component" value="Unassembled WGS sequence"/>
</dbReference>
<organism evidence="2 3">
    <name type="scientific">Epichloe bromicola</name>
    <dbReference type="NCBI Taxonomy" id="79588"/>
    <lineage>
        <taxon>Eukaryota</taxon>
        <taxon>Fungi</taxon>
        <taxon>Dikarya</taxon>
        <taxon>Ascomycota</taxon>
        <taxon>Pezizomycotina</taxon>
        <taxon>Sordariomycetes</taxon>
        <taxon>Hypocreomycetidae</taxon>
        <taxon>Hypocreales</taxon>
        <taxon>Clavicipitaceae</taxon>
        <taxon>Epichloe</taxon>
    </lineage>
</organism>
<proteinExistence type="predicted"/>
<protein>
    <submittedName>
        <fullName evidence="2">Uncharacterized protein</fullName>
    </submittedName>
</protein>
<feature type="region of interest" description="Disordered" evidence="1">
    <location>
        <begin position="1"/>
        <end position="78"/>
    </location>
</feature>